<dbReference type="InterPro" id="IPR050072">
    <property type="entry name" value="Peptidase_M20A"/>
</dbReference>
<dbReference type="GO" id="GO:0046872">
    <property type="term" value="F:metal ion binding"/>
    <property type="evidence" value="ECO:0007669"/>
    <property type="project" value="UniProtKB-KW"/>
</dbReference>
<keyword evidence="3" id="KW-0378">Hydrolase</keyword>
<sequence length="388" mass="42830">MEVESLCSELVKINTENPPGNTEGAVSFIAELFDERNIPYVITENEGGRDNILTDFGEMPLLLAGHLDVVPAIADRWKRDPCCGDIDGGFVHGRGSTDMKGGCAALLSAFFKEYDKKGRVCANLCFVCDEENGGRYGMRHIVEKKFFEPCDCLIAEPTPVLNPSIGQKGLLRINFDFMGEPGHGSLYPHVGESAIMNALDLMIFIRDIGNRDFDAGAKLSDMIGDSVSLLGEIFDISGIENVLRRITYNPGQIKGGEKTNIVAEKCSLDLEMRIPWGCSPEDLICEIMDHAHSANVEVLECFDPSVTGNESDIVKKTCSSIESVYGCRSFPFVQWAATDARFLRQAGFCALEYGPGEIDLLHAIDEKVSVANLRRSVDVYRELIRRYC</sequence>
<feature type="domain" description="Peptidase M20 dimerisation" evidence="5">
    <location>
        <begin position="165"/>
        <end position="295"/>
    </location>
</feature>
<dbReference type="RefSeq" id="WP_004075833.1">
    <property type="nucleotide sequence ID" value="NZ_CM001436.1"/>
</dbReference>
<dbReference type="STRING" id="937775.Metlim_0100"/>
<dbReference type="InParanoid" id="H1YZ24"/>
<dbReference type="Gene3D" id="3.40.630.10">
    <property type="entry name" value="Zn peptidases"/>
    <property type="match status" value="1"/>
</dbReference>
<accession>H1YZ24</accession>
<dbReference type="PANTHER" id="PTHR43808">
    <property type="entry name" value="ACETYLORNITHINE DEACETYLASE"/>
    <property type="match status" value="1"/>
</dbReference>
<keyword evidence="4" id="KW-0862">Zinc</keyword>
<dbReference type="EMBL" id="CM001436">
    <property type="protein sequence ID" value="EHQ34253.1"/>
    <property type="molecule type" value="Genomic_DNA"/>
</dbReference>
<evidence type="ECO:0000313" key="7">
    <source>
        <dbReference type="Proteomes" id="UP000005741"/>
    </source>
</evidence>
<dbReference type="PATRIC" id="fig|937775.9.peg.117"/>
<protein>
    <submittedName>
        <fullName evidence="6">Peptidase M20</fullName>
    </submittedName>
</protein>
<evidence type="ECO:0000313" key="6">
    <source>
        <dbReference type="EMBL" id="EHQ34253.1"/>
    </source>
</evidence>
<evidence type="ECO:0000256" key="4">
    <source>
        <dbReference type="ARBA" id="ARBA00022833"/>
    </source>
</evidence>
<evidence type="ECO:0000256" key="1">
    <source>
        <dbReference type="ARBA" id="ARBA00001947"/>
    </source>
</evidence>
<dbReference type="HOGENOM" id="CLU_021802_2_3_2"/>
<dbReference type="FunCoup" id="H1YZ24">
    <property type="interactions" value="101"/>
</dbReference>
<name>H1YZ24_9EURY</name>
<keyword evidence="7" id="KW-1185">Reference proteome</keyword>
<organism evidence="6 7">
    <name type="scientific">Methanoplanus limicola DSM 2279</name>
    <dbReference type="NCBI Taxonomy" id="937775"/>
    <lineage>
        <taxon>Archaea</taxon>
        <taxon>Methanobacteriati</taxon>
        <taxon>Methanobacteriota</taxon>
        <taxon>Stenosarchaea group</taxon>
        <taxon>Methanomicrobia</taxon>
        <taxon>Methanomicrobiales</taxon>
        <taxon>Methanomicrobiaceae</taxon>
        <taxon>Methanoplanus</taxon>
    </lineage>
</organism>
<dbReference type="Gene3D" id="1.10.150.900">
    <property type="match status" value="1"/>
</dbReference>
<reference evidence="6 7" key="1">
    <citation type="submission" date="2011-10" db="EMBL/GenBank/DDBJ databases">
        <title>The Improved High-Quality Draft genome of Methanoplanus limicola DSM 2279.</title>
        <authorList>
            <consortium name="US DOE Joint Genome Institute (JGI-PGF)"/>
            <person name="Lucas S."/>
            <person name="Copeland A."/>
            <person name="Lapidus A."/>
            <person name="Glavina del Rio T."/>
            <person name="Dalin E."/>
            <person name="Tice H."/>
            <person name="Bruce D."/>
            <person name="Goodwin L."/>
            <person name="Pitluck S."/>
            <person name="Peters L."/>
            <person name="Mikhailova N."/>
            <person name="Lu M."/>
            <person name="Kyrpides N."/>
            <person name="Mavromatis K."/>
            <person name="Ivanova N."/>
            <person name="Markowitz V."/>
            <person name="Cheng J.-F."/>
            <person name="Hugenholtz P."/>
            <person name="Woyke T."/>
            <person name="Wu D."/>
            <person name="Wirth R."/>
            <person name="Brambilla E.-M."/>
            <person name="Klenk H.-P."/>
            <person name="Eisen J.A."/>
        </authorList>
    </citation>
    <scope>NUCLEOTIDE SEQUENCE [LARGE SCALE GENOMIC DNA]</scope>
    <source>
        <strain evidence="6 7">DSM 2279</strain>
    </source>
</reference>
<dbReference type="InterPro" id="IPR011650">
    <property type="entry name" value="Peptidase_M20_dimer"/>
</dbReference>
<evidence type="ECO:0000256" key="3">
    <source>
        <dbReference type="ARBA" id="ARBA00022801"/>
    </source>
</evidence>
<dbReference type="Proteomes" id="UP000005741">
    <property type="component" value="Chromosome"/>
</dbReference>
<dbReference type="OrthoDB" id="24854at2157"/>
<evidence type="ECO:0000256" key="2">
    <source>
        <dbReference type="ARBA" id="ARBA00022723"/>
    </source>
</evidence>
<gene>
    <name evidence="6" type="ORF">Metlim_0100</name>
</gene>
<keyword evidence="2" id="KW-0479">Metal-binding</keyword>
<proteinExistence type="predicted"/>
<dbReference type="SUPFAM" id="SSF55031">
    <property type="entry name" value="Bacterial exopeptidase dimerisation domain"/>
    <property type="match status" value="1"/>
</dbReference>
<dbReference type="PANTHER" id="PTHR43808:SF32">
    <property type="entry name" value="ARGE_DAPE-RELATED DEACYLASE"/>
    <property type="match status" value="1"/>
</dbReference>
<evidence type="ECO:0000259" key="5">
    <source>
        <dbReference type="Pfam" id="PF07687"/>
    </source>
</evidence>
<dbReference type="PROSITE" id="PS00758">
    <property type="entry name" value="ARGE_DAPE_CPG2_1"/>
    <property type="match status" value="1"/>
</dbReference>
<dbReference type="Pfam" id="PF01546">
    <property type="entry name" value="Peptidase_M20"/>
    <property type="match status" value="1"/>
</dbReference>
<dbReference type="SUPFAM" id="SSF53187">
    <property type="entry name" value="Zn-dependent exopeptidases"/>
    <property type="match status" value="1"/>
</dbReference>
<dbReference type="Pfam" id="PF07687">
    <property type="entry name" value="M20_dimer"/>
    <property type="match status" value="1"/>
</dbReference>
<dbReference type="InterPro" id="IPR036264">
    <property type="entry name" value="Bact_exopeptidase_dim_dom"/>
</dbReference>
<dbReference type="InterPro" id="IPR001261">
    <property type="entry name" value="ArgE/DapE_CS"/>
</dbReference>
<dbReference type="InterPro" id="IPR002933">
    <property type="entry name" value="Peptidase_M20"/>
</dbReference>
<dbReference type="GO" id="GO:0016787">
    <property type="term" value="F:hydrolase activity"/>
    <property type="evidence" value="ECO:0007669"/>
    <property type="project" value="UniProtKB-KW"/>
</dbReference>
<dbReference type="AlphaFoldDB" id="H1YZ24"/>
<dbReference type="Gene3D" id="3.30.70.360">
    <property type="match status" value="1"/>
</dbReference>
<comment type="cofactor">
    <cofactor evidence="1">
        <name>Zn(2+)</name>
        <dbReference type="ChEBI" id="CHEBI:29105"/>
    </cofactor>
</comment>